<dbReference type="Proteomes" id="UP000001471">
    <property type="component" value="Unassembled WGS sequence"/>
</dbReference>
<dbReference type="EMBL" id="DS231631">
    <property type="protein sequence ID" value="EDU44437.1"/>
    <property type="molecule type" value="Genomic_DNA"/>
</dbReference>
<protein>
    <submittedName>
        <fullName evidence="2">Uncharacterized protein</fullName>
    </submittedName>
</protein>
<evidence type="ECO:0000313" key="2">
    <source>
        <dbReference type="EMBL" id="EDU44437.1"/>
    </source>
</evidence>
<sequence>MRCRRRAKRRRDRVTPKQPQLALANSLMHQSLGADRWPDTDISISYPEELTEQARSRLL</sequence>
<organism evidence="2 3">
    <name type="scientific">Pyrenophora tritici-repentis (strain Pt-1C-BFP)</name>
    <name type="common">Wheat tan spot fungus</name>
    <name type="synonym">Drechslera tritici-repentis</name>
    <dbReference type="NCBI Taxonomy" id="426418"/>
    <lineage>
        <taxon>Eukaryota</taxon>
        <taxon>Fungi</taxon>
        <taxon>Dikarya</taxon>
        <taxon>Ascomycota</taxon>
        <taxon>Pezizomycotina</taxon>
        <taxon>Dothideomycetes</taxon>
        <taxon>Pleosporomycetidae</taxon>
        <taxon>Pleosporales</taxon>
        <taxon>Pleosporineae</taxon>
        <taxon>Pleosporaceae</taxon>
        <taxon>Pyrenophora</taxon>
    </lineage>
</organism>
<feature type="region of interest" description="Disordered" evidence="1">
    <location>
        <begin position="1"/>
        <end position="23"/>
    </location>
</feature>
<name>B2WND0_PYRTR</name>
<evidence type="ECO:0000256" key="1">
    <source>
        <dbReference type="SAM" id="MobiDB-lite"/>
    </source>
</evidence>
<dbReference type="HOGENOM" id="CLU_2961919_0_0_1"/>
<evidence type="ECO:0000313" key="3">
    <source>
        <dbReference type="Proteomes" id="UP000001471"/>
    </source>
</evidence>
<accession>B2WND0</accession>
<gene>
    <name evidence="2" type="ORF">PTRG_11387</name>
</gene>
<dbReference type="AlphaFoldDB" id="B2WND0"/>
<reference evidence="3" key="1">
    <citation type="journal article" date="2013" name="G3 (Bethesda)">
        <title>Comparative genomics of a plant-pathogenic fungus, Pyrenophora tritici-repentis, reveals transduplication and the impact of repeat elements on pathogenicity and population divergence.</title>
        <authorList>
            <person name="Manning V.A."/>
            <person name="Pandelova I."/>
            <person name="Dhillon B."/>
            <person name="Wilhelm L.J."/>
            <person name="Goodwin S.B."/>
            <person name="Berlin A.M."/>
            <person name="Figueroa M."/>
            <person name="Freitag M."/>
            <person name="Hane J.K."/>
            <person name="Henrissat B."/>
            <person name="Holman W.H."/>
            <person name="Kodira C.D."/>
            <person name="Martin J."/>
            <person name="Oliver R.P."/>
            <person name="Robbertse B."/>
            <person name="Schackwitz W."/>
            <person name="Schwartz D.C."/>
            <person name="Spatafora J.W."/>
            <person name="Turgeon B.G."/>
            <person name="Yandava C."/>
            <person name="Young S."/>
            <person name="Zhou S."/>
            <person name="Zeng Q."/>
            <person name="Grigoriev I.V."/>
            <person name="Ma L.-J."/>
            <person name="Ciuffetti L.M."/>
        </authorList>
    </citation>
    <scope>NUCLEOTIDE SEQUENCE [LARGE SCALE GENOMIC DNA]</scope>
    <source>
        <strain evidence="3">Pt-1C-BFP</strain>
    </source>
</reference>
<dbReference type="InParanoid" id="B2WND0"/>
<feature type="compositionally biased region" description="Basic residues" evidence="1">
    <location>
        <begin position="1"/>
        <end position="12"/>
    </location>
</feature>
<proteinExistence type="predicted"/>